<sequence length="117" mass="13875">EESLRLTVRVPLNRRFVKLGRSLMSRHQNDLDLNNYDLRLFRRLFLFFLALDNHWSGSACHCIIEDFLTLARDVVWPLLNHNQWVGQELIFIQQTAPISQILLELDSKLRATFRDVI</sequence>
<dbReference type="EMBL" id="RPGO01000015">
    <property type="protein sequence ID" value="RZB31454.1"/>
    <property type="molecule type" value="Genomic_DNA"/>
</dbReference>
<comment type="caution">
    <text evidence="1">The sequence shown here is derived from an EMBL/GenBank/DDBJ whole genome shotgun (WGS) entry which is preliminary data.</text>
</comment>
<reference evidence="2" key="1">
    <citation type="submission" date="2019-01" db="EMBL/GenBank/DDBJ databases">
        <title>Anaerobic oxidation of ethane by archaea from a marine hydrocarbon seep.</title>
        <authorList>
            <person name="Musat F."/>
        </authorList>
    </citation>
    <scope>NUCLEOTIDE SEQUENCE [LARGE SCALE GENOMIC DNA]</scope>
</reference>
<organism evidence="1 2">
    <name type="scientific">Candidatus Argoarchaeum ethanivorans</name>
    <dbReference type="NCBI Taxonomy" id="2608793"/>
    <lineage>
        <taxon>Archaea</taxon>
        <taxon>Methanobacteriati</taxon>
        <taxon>Methanobacteriota</taxon>
        <taxon>Stenosarchaea group</taxon>
        <taxon>Methanomicrobia</taxon>
        <taxon>Methanosarcinales</taxon>
        <taxon>Methanosarcinales incertae sedis</taxon>
        <taxon>GOM Arc I cluster</taxon>
        <taxon>Candidatus Argoarchaeum</taxon>
    </lineage>
</organism>
<proteinExistence type="predicted"/>
<evidence type="ECO:0000313" key="2">
    <source>
        <dbReference type="Proteomes" id="UP000291831"/>
    </source>
</evidence>
<dbReference type="AlphaFoldDB" id="A0A8B3S3V7"/>
<feature type="non-terminal residue" evidence="1">
    <location>
        <position position="1"/>
    </location>
</feature>
<protein>
    <submittedName>
        <fullName evidence="1">Uncharacterized protein</fullName>
    </submittedName>
</protein>
<gene>
    <name evidence="1" type="ORF">AEth_00692</name>
</gene>
<accession>A0A8B3S3V7</accession>
<evidence type="ECO:0000313" key="1">
    <source>
        <dbReference type="EMBL" id="RZB31454.1"/>
    </source>
</evidence>
<name>A0A8B3S3V7_9EURY</name>
<dbReference type="Proteomes" id="UP000291831">
    <property type="component" value="Unassembled WGS sequence"/>
</dbReference>